<dbReference type="InterPro" id="IPR051706">
    <property type="entry name" value="Glycosyltransferase_domain"/>
</dbReference>
<proteinExistence type="predicted"/>
<evidence type="ECO:0000256" key="2">
    <source>
        <dbReference type="SAM" id="MobiDB-lite"/>
    </source>
</evidence>
<dbReference type="AlphaFoldDB" id="A0A7S0DT64"/>
<sequence>MRYGLHKDDRKWLSILRQRYDSLREKDSKKNVTKAKIAKNHCKKLRGNSLKEEAEDLGKNAEKYTESDEQRAENRGELGEIAENKASIPRIIHQIWFGPKEPPAMLKRSQASLKKHHPSWKYILWRDKTIQDPRAKAILRHCQSLFSQDCLSPVEKSDIWRLAVLYQMGGVYVDVDVDCVGSLESLHSQSSAYVGLSNTGTIEINNAIIASKPSHPLFLHLLTEIQKLKPGNQRRSPMEIIGRTGPGFLTRSTIDWMNGVENEGLVVLPSGYFYPFPNHLARTLTSLQDRYTFLRPETLMIHHWGSTWQEEPLQKLKTNPTLTSTQTLQNDSSDRNLNLVLEALQIAKSNSVSKSSKAPEGSSNGCIKDEVVNKIAFFLGRDAR</sequence>
<dbReference type="InterPro" id="IPR007577">
    <property type="entry name" value="GlycoTrfase_DXD_sugar-bd_CS"/>
</dbReference>
<evidence type="ECO:0000313" key="3">
    <source>
        <dbReference type="EMBL" id="CAD8463836.1"/>
    </source>
</evidence>
<dbReference type="PANTHER" id="PTHR32385:SF15">
    <property type="entry name" value="INOSITOL PHOSPHOCERAMIDE MANNOSYLTRANSFERASE 1"/>
    <property type="match status" value="1"/>
</dbReference>
<dbReference type="InterPro" id="IPR029044">
    <property type="entry name" value="Nucleotide-diphossugar_trans"/>
</dbReference>
<name>A0A7S0DT64_9EUKA</name>
<dbReference type="Gene3D" id="3.90.550.20">
    <property type="match status" value="1"/>
</dbReference>
<feature type="region of interest" description="Disordered" evidence="2">
    <location>
        <begin position="48"/>
        <end position="80"/>
    </location>
</feature>
<dbReference type="GO" id="GO:0016020">
    <property type="term" value="C:membrane"/>
    <property type="evidence" value="ECO:0007669"/>
    <property type="project" value="GOC"/>
</dbReference>
<organism evidence="3">
    <name type="scientific">Amorphochlora amoebiformis</name>
    <dbReference type="NCBI Taxonomy" id="1561963"/>
    <lineage>
        <taxon>Eukaryota</taxon>
        <taxon>Sar</taxon>
        <taxon>Rhizaria</taxon>
        <taxon>Cercozoa</taxon>
        <taxon>Chlorarachniophyceae</taxon>
        <taxon>Amorphochlora</taxon>
    </lineage>
</organism>
<dbReference type="PANTHER" id="PTHR32385">
    <property type="entry name" value="MANNOSYL PHOSPHORYLINOSITOL CERAMIDE SYNTHASE"/>
    <property type="match status" value="1"/>
</dbReference>
<dbReference type="Pfam" id="PF04488">
    <property type="entry name" value="Gly_transf_sug"/>
    <property type="match status" value="1"/>
</dbReference>
<dbReference type="GO" id="GO:0000030">
    <property type="term" value="F:mannosyltransferase activity"/>
    <property type="evidence" value="ECO:0007669"/>
    <property type="project" value="TreeGrafter"/>
</dbReference>
<dbReference type="GO" id="GO:0051999">
    <property type="term" value="P:mannosyl-inositol phosphorylceramide biosynthetic process"/>
    <property type="evidence" value="ECO:0007669"/>
    <property type="project" value="TreeGrafter"/>
</dbReference>
<dbReference type="EMBL" id="HBEM01033418">
    <property type="protein sequence ID" value="CAD8463836.1"/>
    <property type="molecule type" value="Transcribed_RNA"/>
</dbReference>
<reference evidence="3" key="1">
    <citation type="submission" date="2021-01" db="EMBL/GenBank/DDBJ databases">
        <authorList>
            <person name="Corre E."/>
            <person name="Pelletier E."/>
            <person name="Niang G."/>
            <person name="Scheremetjew M."/>
            <person name="Finn R."/>
            <person name="Kale V."/>
            <person name="Holt S."/>
            <person name="Cochrane G."/>
            <person name="Meng A."/>
            <person name="Brown T."/>
            <person name="Cohen L."/>
        </authorList>
    </citation>
    <scope>NUCLEOTIDE SEQUENCE</scope>
    <source>
        <strain evidence="3">CCMP2058</strain>
    </source>
</reference>
<evidence type="ECO:0000256" key="1">
    <source>
        <dbReference type="ARBA" id="ARBA00022679"/>
    </source>
</evidence>
<keyword evidence="1" id="KW-0808">Transferase</keyword>
<feature type="compositionally biased region" description="Basic and acidic residues" evidence="2">
    <location>
        <begin position="49"/>
        <end position="78"/>
    </location>
</feature>
<evidence type="ECO:0008006" key="4">
    <source>
        <dbReference type="Google" id="ProtNLM"/>
    </source>
</evidence>
<gene>
    <name evidence="3" type="ORF">LAMO00422_LOCUS22801</name>
</gene>
<protein>
    <recommendedName>
        <fullName evidence="4">Alpha 1,4-glycosyltransferase domain-containing protein</fullName>
    </recommendedName>
</protein>
<accession>A0A7S0DT64</accession>
<dbReference type="SUPFAM" id="SSF53448">
    <property type="entry name" value="Nucleotide-diphospho-sugar transferases"/>
    <property type="match status" value="1"/>
</dbReference>